<accession>A0A0K1P9R6</accession>
<reference evidence="1 2" key="1">
    <citation type="submission" date="2015-08" db="EMBL/GenBank/DDBJ databases">
        <authorList>
            <person name="Babu N.S."/>
            <person name="Beckwith C.J."/>
            <person name="Beseler K.G."/>
            <person name="Brison A."/>
            <person name="Carone J.V."/>
            <person name="Caskin T.P."/>
            <person name="Diamond M."/>
            <person name="Durham M.E."/>
            <person name="Foxe J.M."/>
            <person name="Go M."/>
            <person name="Henderson B.A."/>
            <person name="Jones I.B."/>
            <person name="McGettigan J.A."/>
            <person name="Micheletti S.J."/>
            <person name="Nasrallah M.E."/>
            <person name="Ortiz D."/>
            <person name="Piller C.R."/>
            <person name="Privatt S.R."/>
            <person name="Schneider S.L."/>
            <person name="Sharp S."/>
            <person name="Smith T.C."/>
            <person name="Stanton J.D."/>
            <person name="Ullery H.E."/>
            <person name="Wilson R.J."/>
            <person name="Serrano M.G."/>
            <person name="Buck G."/>
            <person name="Lee V."/>
            <person name="Wang Y."/>
            <person name="Carvalho R."/>
            <person name="Voegtly L."/>
            <person name="Shi R."/>
            <person name="Duckworth R."/>
            <person name="Johnson A."/>
            <person name="Loviza R."/>
            <person name="Walstead R."/>
            <person name="Shah Z."/>
            <person name="Kiflezghi M."/>
            <person name="Wade K."/>
            <person name="Ball S.L."/>
            <person name="Bradley K.W."/>
            <person name="Asai D.J."/>
            <person name="Bowman C.A."/>
            <person name="Russell D.A."/>
            <person name="Pope W.H."/>
            <person name="Jacobs-Sera D."/>
            <person name="Hendrix R.W."/>
            <person name="Hatfull G.F."/>
        </authorList>
    </citation>
    <scope>NUCLEOTIDE SEQUENCE [LARGE SCALE GENOMIC DNA]</scope>
    <source>
        <strain evidence="1 2">DSM 27710</strain>
    </source>
</reference>
<proteinExistence type="predicted"/>
<evidence type="ECO:0000313" key="1">
    <source>
        <dbReference type="EMBL" id="AKU90176.1"/>
    </source>
</evidence>
<dbReference type="Gene3D" id="3.30.160.100">
    <property type="entry name" value="Ribosome hibernation promotion factor-like"/>
    <property type="match status" value="1"/>
</dbReference>
<dbReference type="Pfam" id="PF02482">
    <property type="entry name" value="Ribosomal_S30AE"/>
    <property type="match status" value="1"/>
</dbReference>
<evidence type="ECO:0000313" key="2">
    <source>
        <dbReference type="Proteomes" id="UP000055590"/>
    </source>
</evidence>
<keyword evidence="2" id="KW-1185">Reference proteome</keyword>
<sequence length="128" mass="14482">MQFVVHGHHLELTDALKERCRQHVLERAGKLVVDSAARLEIVLADEYGSRHGRADKACSLDFRAPGIPPIHVTEVRPNMYEAIDLAADRLVEALRRGVEKRENFNRRESIKNLAVAMPLEAEPLDDVH</sequence>
<dbReference type="KEGG" id="vin:AKJ08_0563"/>
<dbReference type="STRING" id="1391653.AKJ08_0563"/>
<dbReference type="InterPro" id="IPR003489">
    <property type="entry name" value="RHF/RaiA"/>
</dbReference>
<name>A0A0K1P9R6_9BACT</name>
<dbReference type="Proteomes" id="UP000055590">
    <property type="component" value="Chromosome"/>
</dbReference>
<dbReference type="EMBL" id="CP012332">
    <property type="protein sequence ID" value="AKU90176.1"/>
    <property type="molecule type" value="Genomic_DNA"/>
</dbReference>
<dbReference type="InterPro" id="IPR036567">
    <property type="entry name" value="RHF-like"/>
</dbReference>
<dbReference type="OrthoDB" id="121633at2"/>
<dbReference type="SUPFAM" id="SSF69754">
    <property type="entry name" value="Ribosome binding protein Y (YfiA homologue)"/>
    <property type="match status" value="1"/>
</dbReference>
<protein>
    <submittedName>
        <fullName evidence="1">Ribosomal subunit interface protein</fullName>
    </submittedName>
</protein>
<gene>
    <name evidence="1" type="ORF">AKJ08_0563</name>
</gene>
<dbReference type="AlphaFoldDB" id="A0A0K1P9R6"/>
<dbReference type="RefSeq" id="WP_050724662.1">
    <property type="nucleotide sequence ID" value="NZ_CP012332.1"/>
</dbReference>
<organism evidence="1 2">
    <name type="scientific">Vulgatibacter incomptus</name>
    <dbReference type="NCBI Taxonomy" id="1391653"/>
    <lineage>
        <taxon>Bacteria</taxon>
        <taxon>Pseudomonadati</taxon>
        <taxon>Myxococcota</taxon>
        <taxon>Myxococcia</taxon>
        <taxon>Myxococcales</taxon>
        <taxon>Cystobacterineae</taxon>
        <taxon>Vulgatibacteraceae</taxon>
        <taxon>Vulgatibacter</taxon>
    </lineage>
</organism>